<evidence type="ECO:0000256" key="1">
    <source>
        <dbReference type="SAM" id="Coils"/>
    </source>
</evidence>
<sequence>MEEIEQRWQRLSVTAEEEDAIQGKRSEKISVIQKRKKSLIGKLAGSKMANREALCRVMNMLWKPRKSLKVEEIGENLFIFEFTEERDKARVLGGCPWLFDRHLLLLHEFDGLTPPREFIFNSSPLWVQVFDLPLYHMTEEVGELIGNAMGRHIETEVTEDGGLTAMIRMAERRRSISGMAACRGGPVVSHLLFADDSIVFYHADPTQCQNLLKILEVYEKASGQAMNREKTALFFSKNTSSETKDKIMRIVGVNEIKSHEQYLGLPSIIGRSKKKAFDGLKDRLWKRLNGWQENYLSIAGKETLIKAVAQAIPIYTMQCFLLPKSFCYDLNSMVSKFWWGQQSEKGKIHWLEWGKLCKAKDGGGLGFRDLHLFNLALLAKQGWRLLQNPHSLVARVLKAKYYPSSSFLNAKLGHNPSFTWRSIWNSRETLQLGLQWRVGDGNQISIWDDWWIPTKQPHLISSPVMSANCGNYRKVAELIEAQPRRWKNEVLNQLFSGFVTEKILTIPLSYQASPDKLIWAASMSGIYCVKSAYYLLKDHSEEKSNCGEASNGEMMKDLWSRVWHMHIPPKVKNFVWRACLNILPTKANLKKKKITSDGFCPICESDAESTIHALWECPAANDVWLSSNLRVHKMSKYQGDLIKLVLSLFDKVGEKDCGLVVFIMWYIWFNRNRVVHENKMWDPNAVVAKAESHLEEFIKASSRGEMGDVRIGNESPRLNWKAPEAGMVKINWDVIKRDEDGSSSRGIIIRDSEGQVVAAVSSAGSEGGDLFARRLLCLTRALMFAREIGFFDVEIDIEDTRLFQALISKSLDNSRWGHLIVGIRLCLQSCARWKLTKIPKFCNSAAKLIARMVKPSHCFDVWLEDYPLSLRDHPSPFPSRPPYHPSPFPSRTQEKLNELYGDKLKISILEVNLKLTEGRLKEVEARLKEAEEKNRMRMMKFVLLILLEAIVNEIGKLNFIHVLKQLKDNLRSASSELPRLAQICLNSPRLDSTRLAQICLDSPRLDSTRLASLRSPSPPASPWVLFVDL</sequence>
<dbReference type="EMBL" id="OIVN01002335">
    <property type="protein sequence ID" value="SPD02699.1"/>
    <property type="molecule type" value="Genomic_DNA"/>
</dbReference>
<dbReference type="Pfam" id="PF13456">
    <property type="entry name" value="RVT_3"/>
    <property type="match status" value="1"/>
</dbReference>
<dbReference type="Pfam" id="PF14111">
    <property type="entry name" value="DUF4283"/>
    <property type="match status" value="1"/>
</dbReference>
<evidence type="ECO:0000313" key="5">
    <source>
        <dbReference type="EMBL" id="SPD02699.1"/>
    </source>
</evidence>
<evidence type="ECO:0008006" key="6">
    <source>
        <dbReference type="Google" id="ProtNLM"/>
    </source>
</evidence>
<dbReference type="InterPro" id="IPR025558">
    <property type="entry name" value="DUF4283"/>
</dbReference>
<feature type="domain" description="Reverse transcriptase zinc-binding" evidence="3">
    <location>
        <begin position="527"/>
        <end position="624"/>
    </location>
</feature>
<keyword evidence="1" id="KW-0175">Coiled coil</keyword>
<dbReference type="InterPro" id="IPR002156">
    <property type="entry name" value="RNaseH_domain"/>
</dbReference>
<dbReference type="GO" id="GO:0003676">
    <property type="term" value="F:nucleic acid binding"/>
    <property type="evidence" value="ECO:0007669"/>
    <property type="project" value="InterPro"/>
</dbReference>
<dbReference type="Pfam" id="PF13966">
    <property type="entry name" value="zf-RVT"/>
    <property type="match status" value="1"/>
</dbReference>
<feature type="domain" description="DUF4283" evidence="4">
    <location>
        <begin position="33"/>
        <end position="108"/>
    </location>
</feature>
<gene>
    <name evidence="5" type="ORF">FSB_LOCUS30581</name>
</gene>
<proteinExistence type="predicted"/>
<evidence type="ECO:0000259" key="2">
    <source>
        <dbReference type="Pfam" id="PF13456"/>
    </source>
</evidence>
<feature type="coiled-coil region" evidence="1">
    <location>
        <begin position="906"/>
        <end position="983"/>
    </location>
</feature>
<dbReference type="GO" id="GO:0004523">
    <property type="term" value="F:RNA-DNA hybrid ribonuclease activity"/>
    <property type="evidence" value="ECO:0007669"/>
    <property type="project" value="InterPro"/>
</dbReference>
<evidence type="ECO:0000259" key="3">
    <source>
        <dbReference type="Pfam" id="PF13966"/>
    </source>
</evidence>
<dbReference type="PANTHER" id="PTHR33116:SF86">
    <property type="entry name" value="REVERSE TRANSCRIPTASE DOMAIN-CONTAINING PROTEIN"/>
    <property type="match status" value="1"/>
</dbReference>
<organism evidence="5">
    <name type="scientific">Fagus sylvatica</name>
    <name type="common">Beechnut</name>
    <dbReference type="NCBI Taxonomy" id="28930"/>
    <lineage>
        <taxon>Eukaryota</taxon>
        <taxon>Viridiplantae</taxon>
        <taxon>Streptophyta</taxon>
        <taxon>Embryophyta</taxon>
        <taxon>Tracheophyta</taxon>
        <taxon>Spermatophyta</taxon>
        <taxon>Magnoliopsida</taxon>
        <taxon>eudicotyledons</taxon>
        <taxon>Gunneridae</taxon>
        <taxon>Pentapetalae</taxon>
        <taxon>rosids</taxon>
        <taxon>fabids</taxon>
        <taxon>Fagales</taxon>
        <taxon>Fagaceae</taxon>
        <taxon>Fagus</taxon>
    </lineage>
</organism>
<accession>A0A2N9GTH0</accession>
<dbReference type="InterPro" id="IPR026960">
    <property type="entry name" value="RVT-Znf"/>
</dbReference>
<dbReference type="AlphaFoldDB" id="A0A2N9GTH0"/>
<protein>
    <recommendedName>
        <fullName evidence="6">Reverse transcriptase zinc-binding domain-containing protein</fullName>
    </recommendedName>
</protein>
<dbReference type="PANTHER" id="PTHR33116">
    <property type="entry name" value="REVERSE TRANSCRIPTASE ZINC-BINDING DOMAIN-CONTAINING PROTEIN-RELATED-RELATED"/>
    <property type="match status" value="1"/>
</dbReference>
<evidence type="ECO:0000259" key="4">
    <source>
        <dbReference type="Pfam" id="PF14111"/>
    </source>
</evidence>
<name>A0A2N9GTH0_FAGSY</name>
<feature type="domain" description="RNase H type-1" evidence="2">
    <location>
        <begin position="733"/>
        <end position="852"/>
    </location>
</feature>
<reference evidence="5" key="1">
    <citation type="submission" date="2018-02" db="EMBL/GenBank/DDBJ databases">
        <authorList>
            <person name="Cohen D.B."/>
            <person name="Kent A.D."/>
        </authorList>
    </citation>
    <scope>NUCLEOTIDE SEQUENCE</scope>
</reference>